<evidence type="ECO:0000256" key="8">
    <source>
        <dbReference type="ARBA" id="ARBA00023114"/>
    </source>
</evidence>
<proteinExistence type="predicted"/>
<comment type="subcellular location">
    <subcellularLocation>
        <location evidence="1">Cell outer membrane</location>
        <topology evidence="1">Multi-pass membrane protein</topology>
    </subcellularLocation>
</comment>
<evidence type="ECO:0000256" key="3">
    <source>
        <dbReference type="ARBA" id="ARBA00022448"/>
    </source>
</evidence>
<keyword evidence="9" id="KW-0472">Membrane</keyword>
<evidence type="ECO:0000313" key="16">
    <source>
        <dbReference type="Proteomes" id="UP001246473"/>
    </source>
</evidence>
<dbReference type="PANTHER" id="PTHR34501">
    <property type="entry name" value="PROTEIN YDDL-RELATED"/>
    <property type="match status" value="1"/>
</dbReference>
<organism evidence="14 16">
    <name type="scientific">Paraburkholderia fungorum</name>
    <dbReference type="NCBI Taxonomy" id="134537"/>
    <lineage>
        <taxon>Bacteria</taxon>
        <taxon>Pseudomonadati</taxon>
        <taxon>Pseudomonadota</taxon>
        <taxon>Betaproteobacteria</taxon>
        <taxon>Burkholderiales</taxon>
        <taxon>Burkholderiaceae</taxon>
        <taxon>Paraburkholderia</taxon>
    </lineage>
</organism>
<evidence type="ECO:0000256" key="6">
    <source>
        <dbReference type="ARBA" id="ARBA00022729"/>
    </source>
</evidence>
<dbReference type="Proteomes" id="UP001246473">
    <property type="component" value="Unassembled WGS sequence"/>
</dbReference>
<evidence type="ECO:0000256" key="2">
    <source>
        <dbReference type="ARBA" id="ARBA00011233"/>
    </source>
</evidence>
<dbReference type="GO" id="GO:0015288">
    <property type="term" value="F:porin activity"/>
    <property type="evidence" value="ECO:0007669"/>
    <property type="project" value="UniProtKB-KW"/>
</dbReference>
<feature type="signal peptide" evidence="11">
    <location>
        <begin position="1"/>
        <end position="20"/>
    </location>
</feature>
<dbReference type="Pfam" id="PF13609">
    <property type="entry name" value="Porin_4"/>
    <property type="match status" value="1"/>
</dbReference>
<evidence type="ECO:0000256" key="1">
    <source>
        <dbReference type="ARBA" id="ARBA00004571"/>
    </source>
</evidence>
<dbReference type="Proteomes" id="UP000032614">
    <property type="component" value="Chromosome 1"/>
</dbReference>
<feature type="domain" description="Porin" evidence="12">
    <location>
        <begin position="10"/>
        <end position="306"/>
    </location>
</feature>
<dbReference type="EMBL" id="CP010026">
    <property type="protein sequence ID" value="AJZ58082.1"/>
    <property type="molecule type" value="Genomic_DNA"/>
</dbReference>
<evidence type="ECO:0000259" key="12">
    <source>
        <dbReference type="Pfam" id="PF13609"/>
    </source>
</evidence>
<evidence type="ECO:0000256" key="11">
    <source>
        <dbReference type="SAM" id="SignalP"/>
    </source>
</evidence>
<dbReference type="InterPro" id="IPR050298">
    <property type="entry name" value="Gram-neg_bact_OMP"/>
</dbReference>
<feature type="chain" id="PRO_5042798015" evidence="11">
    <location>
        <begin position="21"/>
        <end position="340"/>
    </location>
</feature>
<dbReference type="PRINTS" id="PR00182">
    <property type="entry name" value="ECOLNEIPORIN"/>
</dbReference>
<keyword evidence="7" id="KW-0406">Ion transport</keyword>
<evidence type="ECO:0000256" key="4">
    <source>
        <dbReference type="ARBA" id="ARBA00022452"/>
    </source>
</evidence>
<dbReference type="InterPro" id="IPR033900">
    <property type="entry name" value="Gram_neg_porin_domain"/>
</dbReference>
<dbReference type="Gene3D" id="2.40.160.10">
    <property type="entry name" value="Porin"/>
    <property type="match status" value="1"/>
</dbReference>
<dbReference type="PANTHER" id="PTHR34501:SF9">
    <property type="entry name" value="MAJOR OUTER MEMBRANE PROTEIN P.IA"/>
    <property type="match status" value="1"/>
</dbReference>
<dbReference type="GeneID" id="66516994"/>
<sequence>MYKKILVGVVACFSCGYAAAQSAVTIYGVLDQFAEYSDTGAHSTARLASSGLYGSRWGLKGSEDLGGGLKANFVLESGINPNTGTFADSTRAFNRQAWVSLSQTNVGELRLGRQTSPMFFTEGQIDAFVGASIASGLNNFSTYTVRTDNTVAYLSPNFGGVTAEVYYGFGTTGNGLAGANASYQAALRYINGPLYLATIYEAVKNATNTDILRSTYTGGHYSFNSFIAYLAFHTAKLGSQQIDRQVVSASVKWLASPFTSLSLGYTYARDRSGLGNNAQDVGVLYQYALSKRTTLYAAASFLDNKEKANYTLAGAAVAGIPLSSPGENARGVQLGIVHFF</sequence>
<evidence type="ECO:0000256" key="7">
    <source>
        <dbReference type="ARBA" id="ARBA00023065"/>
    </source>
</evidence>
<keyword evidence="4" id="KW-1134">Transmembrane beta strand</keyword>
<dbReference type="InterPro" id="IPR001702">
    <property type="entry name" value="Porin_Gram-ve"/>
</dbReference>
<keyword evidence="8" id="KW-0626">Porin</keyword>
<dbReference type="InterPro" id="IPR023614">
    <property type="entry name" value="Porin_dom_sf"/>
</dbReference>
<name>A0AAP5QFG0_9BURK</name>
<dbReference type="RefSeq" id="WP_046570326.1">
    <property type="nucleotide sequence ID" value="NZ_CP010026.1"/>
</dbReference>
<protein>
    <submittedName>
        <fullName evidence="13 14">Porin</fullName>
    </submittedName>
</protein>
<comment type="subunit">
    <text evidence="2">Homotrimer.</text>
</comment>
<accession>A0AAP5QFG0</accession>
<keyword evidence="10" id="KW-0998">Cell outer membrane</keyword>
<dbReference type="KEGG" id="bfn:OI25_3068"/>
<dbReference type="GO" id="GO:0009279">
    <property type="term" value="C:cell outer membrane"/>
    <property type="evidence" value="ECO:0007669"/>
    <property type="project" value="UniProtKB-SubCell"/>
</dbReference>
<reference evidence="14" key="2">
    <citation type="submission" date="2022-08" db="EMBL/GenBank/DDBJ databases">
        <authorList>
            <person name="Kim S.-J."/>
        </authorList>
    </citation>
    <scope>NUCLEOTIDE SEQUENCE</scope>
    <source>
        <strain evidence="14">KJ</strain>
    </source>
</reference>
<keyword evidence="5" id="KW-0812">Transmembrane</keyword>
<dbReference type="AlphaFoldDB" id="A0AAP5QFG0"/>
<gene>
    <name evidence="13" type="ORF">OI25_3068</name>
    <name evidence="14" type="ORF">ParKJ_27930</name>
</gene>
<evidence type="ECO:0000256" key="5">
    <source>
        <dbReference type="ARBA" id="ARBA00022692"/>
    </source>
</evidence>
<dbReference type="GO" id="GO:0046930">
    <property type="term" value="C:pore complex"/>
    <property type="evidence" value="ECO:0007669"/>
    <property type="project" value="UniProtKB-KW"/>
</dbReference>
<evidence type="ECO:0000256" key="9">
    <source>
        <dbReference type="ARBA" id="ARBA00023136"/>
    </source>
</evidence>
<keyword evidence="3" id="KW-0813">Transport</keyword>
<evidence type="ECO:0000313" key="13">
    <source>
        <dbReference type="EMBL" id="AJZ58082.1"/>
    </source>
</evidence>
<dbReference type="InterPro" id="IPR002299">
    <property type="entry name" value="Porin_Neis"/>
</dbReference>
<keyword evidence="6 11" id="KW-0732">Signal</keyword>
<dbReference type="SUPFAM" id="SSF56935">
    <property type="entry name" value="Porins"/>
    <property type="match status" value="1"/>
</dbReference>
<reference evidence="13 15" key="1">
    <citation type="journal article" date="2015" name="Genome Announc.">
        <title>Complete genome sequences for 59 burkholderia isolates, both pathogenic and near neighbor.</title>
        <authorList>
            <person name="Johnson S.L."/>
            <person name="Bishop-Lilly K.A."/>
            <person name="Ladner J.T."/>
            <person name="Daligault H.E."/>
            <person name="Davenport K.W."/>
            <person name="Jaissle J."/>
            <person name="Frey K.G."/>
            <person name="Koroleva G.I."/>
            <person name="Bruce D.C."/>
            <person name="Coyne S.R."/>
            <person name="Broomall S.M."/>
            <person name="Li P.E."/>
            <person name="Teshima H."/>
            <person name="Gibbons H.S."/>
            <person name="Palacios G.F."/>
            <person name="Rosenzweig C.N."/>
            <person name="Redden C.L."/>
            <person name="Xu Y."/>
            <person name="Minogue T.D."/>
            <person name="Chain P.S."/>
        </authorList>
    </citation>
    <scope>NUCLEOTIDE SEQUENCE [LARGE SCALE GENOMIC DNA]</scope>
    <source>
        <strain evidence="13 15">ATCC BAA-463</strain>
    </source>
</reference>
<dbReference type="PRINTS" id="PR00184">
    <property type="entry name" value="NEISSPPORIN"/>
</dbReference>
<evidence type="ECO:0000313" key="15">
    <source>
        <dbReference type="Proteomes" id="UP000032614"/>
    </source>
</evidence>
<evidence type="ECO:0000256" key="10">
    <source>
        <dbReference type="ARBA" id="ARBA00023237"/>
    </source>
</evidence>
<dbReference type="EMBL" id="JANSLM010000012">
    <property type="protein sequence ID" value="MDT8841262.1"/>
    <property type="molecule type" value="Genomic_DNA"/>
</dbReference>
<dbReference type="GO" id="GO:0034220">
    <property type="term" value="P:monoatomic ion transmembrane transport"/>
    <property type="evidence" value="ECO:0007669"/>
    <property type="project" value="InterPro"/>
</dbReference>
<dbReference type="CDD" id="cd00342">
    <property type="entry name" value="gram_neg_porins"/>
    <property type="match status" value="1"/>
</dbReference>
<evidence type="ECO:0000313" key="14">
    <source>
        <dbReference type="EMBL" id="MDT8841262.1"/>
    </source>
</evidence>